<dbReference type="AlphaFoldDB" id="A0AAX6H722"/>
<evidence type="ECO:0000313" key="4">
    <source>
        <dbReference type="Proteomes" id="UP001140949"/>
    </source>
</evidence>
<feature type="compositionally biased region" description="Low complexity" evidence="1">
    <location>
        <begin position="38"/>
        <end position="56"/>
    </location>
</feature>
<reference evidence="3" key="2">
    <citation type="submission" date="2023-04" db="EMBL/GenBank/DDBJ databases">
        <authorList>
            <person name="Bruccoleri R.E."/>
            <person name="Oakeley E.J."/>
            <person name="Faust A.-M."/>
            <person name="Dessus-Babus S."/>
            <person name="Altorfer M."/>
            <person name="Burckhardt D."/>
            <person name="Oertli M."/>
            <person name="Naumann U."/>
            <person name="Petersen F."/>
            <person name="Wong J."/>
        </authorList>
    </citation>
    <scope>NUCLEOTIDE SEQUENCE</scope>
    <source>
        <strain evidence="3">GSM-AAB239-AS_SAM_17_03QT</strain>
        <tissue evidence="3">Leaf</tissue>
    </source>
</reference>
<evidence type="ECO:0000256" key="1">
    <source>
        <dbReference type="SAM" id="MobiDB-lite"/>
    </source>
</evidence>
<keyword evidence="2" id="KW-0732">Signal</keyword>
<protein>
    <submittedName>
        <fullName evidence="3">Kinesin-like protein KIN-14O</fullName>
    </submittedName>
</protein>
<comment type="caution">
    <text evidence="3">The sequence shown here is derived from an EMBL/GenBank/DDBJ whole genome shotgun (WGS) entry which is preliminary data.</text>
</comment>
<dbReference type="EMBL" id="JANAVB010012129">
    <property type="protein sequence ID" value="KAJ6836458.1"/>
    <property type="molecule type" value="Genomic_DNA"/>
</dbReference>
<feature type="chain" id="PRO_5043971398" evidence="2">
    <location>
        <begin position="26"/>
        <end position="75"/>
    </location>
</feature>
<accession>A0AAX6H722</accession>
<organism evidence="3 4">
    <name type="scientific">Iris pallida</name>
    <name type="common">Sweet iris</name>
    <dbReference type="NCBI Taxonomy" id="29817"/>
    <lineage>
        <taxon>Eukaryota</taxon>
        <taxon>Viridiplantae</taxon>
        <taxon>Streptophyta</taxon>
        <taxon>Embryophyta</taxon>
        <taxon>Tracheophyta</taxon>
        <taxon>Spermatophyta</taxon>
        <taxon>Magnoliopsida</taxon>
        <taxon>Liliopsida</taxon>
        <taxon>Asparagales</taxon>
        <taxon>Iridaceae</taxon>
        <taxon>Iridoideae</taxon>
        <taxon>Irideae</taxon>
        <taxon>Iris</taxon>
    </lineage>
</organism>
<sequence>MHNNLLIPVAFKLLAFSIRTTPTFALGLRSGSMTGPQTSSRTSTTAASSMTTGVMSHYKSQQKSTQCKGQTDRLS</sequence>
<evidence type="ECO:0000256" key="2">
    <source>
        <dbReference type="SAM" id="SignalP"/>
    </source>
</evidence>
<feature type="signal peptide" evidence="2">
    <location>
        <begin position="1"/>
        <end position="25"/>
    </location>
</feature>
<evidence type="ECO:0000313" key="3">
    <source>
        <dbReference type="EMBL" id="KAJ6836458.1"/>
    </source>
</evidence>
<reference evidence="3" key="1">
    <citation type="journal article" date="2023" name="GigaByte">
        <title>Genome assembly of the bearded iris, Iris pallida Lam.</title>
        <authorList>
            <person name="Bruccoleri R.E."/>
            <person name="Oakeley E.J."/>
            <person name="Faust A.M.E."/>
            <person name="Altorfer M."/>
            <person name="Dessus-Babus S."/>
            <person name="Burckhardt D."/>
            <person name="Oertli M."/>
            <person name="Naumann U."/>
            <person name="Petersen F."/>
            <person name="Wong J."/>
        </authorList>
    </citation>
    <scope>NUCLEOTIDE SEQUENCE</scope>
    <source>
        <strain evidence="3">GSM-AAB239-AS_SAM_17_03QT</strain>
    </source>
</reference>
<dbReference type="Proteomes" id="UP001140949">
    <property type="component" value="Unassembled WGS sequence"/>
</dbReference>
<keyword evidence="4" id="KW-1185">Reference proteome</keyword>
<feature type="compositionally biased region" description="Polar residues" evidence="1">
    <location>
        <begin position="58"/>
        <end position="69"/>
    </location>
</feature>
<gene>
    <name evidence="3" type="ORF">M6B38_327950</name>
</gene>
<name>A0AAX6H722_IRIPA</name>
<proteinExistence type="predicted"/>
<feature type="region of interest" description="Disordered" evidence="1">
    <location>
        <begin position="31"/>
        <end position="75"/>
    </location>
</feature>